<name>A0A151J129_9HYME</name>
<dbReference type="Pfam" id="PF14223">
    <property type="entry name" value="Retrotran_gag_2"/>
    <property type="match status" value="1"/>
</dbReference>
<dbReference type="Proteomes" id="UP000078492">
    <property type="component" value="Unassembled WGS sequence"/>
</dbReference>
<sequence>TAWKRENAKTVFIISSSMEAKQLRSLITCETANEMWLKLSKIHEQKSASNKLVIRNEHVYLALFVNDGLIACKSREILDTVVDELRKTFERLL</sequence>
<keyword evidence="2" id="KW-1185">Reference proteome</keyword>
<organism evidence="1 2">
    <name type="scientific">Trachymyrmex cornetzi</name>
    <dbReference type="NCBI Taxonomy" id="471704"/>
    <lineage>
        <taxon>Eukaryota</taxon>
        <taxon>Metazoa</taxon>
        <taxon>Ecdysozoa</taxon>
        <taxon>Arthropoda</taxon>
        <taxon>Hexapoda</taxon>
        <taxon>Insecta</taxon>
        <taxon>Pterygota</taxon>
        <taxon>Neoptera</taxon>
        <taxon>Endopterygota</taxon>
        <taxon>Hymenoptera</taxon>
        <taxon>Apocrita</taxon>
        <taxon>Aculeata</taxon>
        <taxon>Formicoidea</taxon>
        <taxon>Formicidae</taxon>
        <taxon>Myrmicinae</taxon>
        <taxon>Trachymyrmex</taxon>
    </lineage>
</organism>
<dbReference type="EMBL" id="KQ980619">
    <property type="protein sequence ID" value="KYN15047.1"/>
    <property type="molecule type" value="Genomic_DNA"/>
</dbReference>
<dbReference type="AlphaFoldDB" id="A0A151J129"/>
<gene>
    <name evidence="1" type="ORF">ALC57_12736</name>
</gene>
<evidence type="ECO:0008006" key="3">
    <source>
        <dbReference type="Google" id="ProtNLM"/>
    </source>
</evidence>
<evidence type="ECO:0000313" key="2">
    <source>
        <dbReference type="Proteomes" id="UP000078492"/>
    </source>
</evidence>
<accession>A0A151J129</accession>
<evidence type="ECO:0000313" key="1">
    <source>
        <dbReference type="EMBL" id="KYN15047.1"/>
    </source>
</evidence>
<reference evidence="1 2" key="1">
    <citation type="submission" date="2015-09" db="EMBL/GenBank/DDBJ databases">
        <title>Trachymyrmex cornetzi WGS genome.</title>
        <authorList>
            <person name="Nygaard S."/>
            <person name="Hu H."/>
            <person name="Boomsma J."/>
            <person name="Zhang G."/>
        </authorList>
    </citation>
    <scope>NUCLEOTIDE SEQUENCE [LARGE SCALE GENOMIC DNA]</scope>
    <source>
        <strain evidence="1">Tcor2-1</strain>
        <tissue evidence="1">Whole body</tissue>
    </source>
</reference>
<proteinExistence type="predicted"/>
<protein>
    <recommendedName>
        <fullName evidence="3">Copia protein</fullName>
    </recommendedName>
</protein>
<feature type="non-terminal residue" evidence="1">
    <location>
        <position position="1"/>
    </location>
</feature>